<dbReference type="Proteomes" id="UP000248134">
    <property type="component" value="Unassembled WGS sequence"/>
</dbReference>
<organism evidence="1 2">
    <name type="scientific">Rhodopseudomonas palustris</name>
    <dbReference type="NCBI Taxonomy" id="1076"/>
    <lineage>
        <taxon>Bacteria</taxon>
        <taxon>Pseudomonadati</taxon>
        <taxon>Pseudomonadota</taxon>
        <taxon>Alphaproteobacteria</taxon>
        <taxon>Hyphomicrobiales</taxon>
        <taxon>Nitrobacteraceae</taxon>
        <taxon>Rhodopseudomonas</taxon>
    </lineage>
</organism>
<evidence type="ECO:0000313" key="1">
    <source>
        <dbReference type="EMBL" id="PZA12456.1"/>
    </source>
</evidence>
<dbReference type="RefSeq" id="WP_110785954.1">
    <property type="nucleotide sequence ID" value="NZ_QKQS01000013.1"/>
</dbReference>
<reference evidence="1 2" key="1">
    <citation type="submission" date="2018-06" db="EMBL/GenBank/DDBJ databases">
        <title>Draft Whole-Genome Sequence of the purple photosynthetic bacterium Rhodospeudomonas palustris XCP.</title>
        <authorList>
            <person name="Rayyan A."/>
            <person name="Meyer T.E."/>
            <person name="Kyndt J.A."/>
        </authorList>
    </citation>
    <scope>NUCLEOTIDE SEQUENCE [LARGE SCALE GENOMIC DNA]</scope>
    <source>
        <strain evidence="1 2">XCP</strain>
    </source>
</reference>
<evidence type="ECO:0000313" key="2">
    <source>
        <dbReference type="Proteomes" id="UP000248134"/>
    </source>
</evidence>
<dbReference type="OrthoDB" id="8324689at2"/>
<dbReference type="AlphaFoldDB" id="A0A323UN04"/>
<protein>
    <submittedName>
        <fullName evidence="1">Uncharacterized protein</fullName>
    </submittedName>
</protein>
<comment type="caution">
    <text evidence="1">The sequence shown here is derived from an EMBL/GenBank/DDBJ whole genome shotgun (WGS) entry which is preliminary data.</text>
</comment>
<accession>A0A323UN04</accession>
<dbReference type="EMBL" id="QKQS01000013">
    <property type="protein sequence ID" value="PZA12456.1"/>
    <property type="molecule type" value="Genomic_DNA"/>
</dbReference>
<sequence>MTAVILRAPAGVMPGPITGPVSGLSYTLGDDRLLDVAHVADAVALFGAGWIAPYGRTPEVLAQMTPGRVDVLALPQVRSMSGVLNVGAIGHSFVANAVHANGWANNGYLSWIRRYCGGRINLPASNVFAGGGLKQHDIIATHLPAALAAGLDVCIVDTLRNSIGHDTTANLIAGLAEILDGLTARGTFCIVHPVAAASGGYILSGDNLLQACALERFAASYCRSNPKASFANINLLIADFASGLALGGMLSDDLHPSVIGARLIGYADAQIINQFAAPIDDRHTLPGDLYDAGKNPHGNLLVNGLLAGTGGVEQGGPTGETPTNWLVQGGSSTTLAMSKVAVAGRTNLSSTRMTLGGTGDNVQQMLYQQIDDGKYDAGDVLRAEVEAEWTITAGSLAEISLTMLAMDSSFGVIRTWVDGVNTGAGYLPAGASGPLCFRTEDFAVPAGTAYLIYRLHAVAAAGALAATVDWSRASLRKV</sequence>
<proteinExistence type="predicted"/>
<dbReference type="SUPFAM" id="SSF52266">
    <property type="entry name" value="SGNH hydrolase"/>
    <property type="match status" value="1"/>
</dbReference>
<gene>
    <name evidence="1" type="ORF">DNX69_10805</name>
</gene>
<name>A0A323UN04_RHOPL</name>